<evidence type="ECO:0000313" key="1">
    <source>
        <dbReference type="EMBL" id="KAL0486057.1"/>
    </source>
</evidence>
<proteinExistence type="predicted"/>
<comment type="caution">
    <text evidence="1">The sequence shown here is derived from an EMBL/GenBank/DDBJ whole genome shotgun (WGS) entry which is preliminary data.</text>
</comment>
<reference evidence="1 2" key="1">
    <citation type="submission" date="2024-03" db="EMBL/GenBank/DDBJ databases">
        <title>The Acrasis kona genome and developmental transcriptomes reveal deep origins of eukaryotic multicellular pathways.</title>
        <authorList>
            <person name="Sheikh S."/>
            <person name="Fu C.-J."/>
            <person name="Brown M.W."/>
            <person name="Baldauf S.L."/>
        </authorList>
    </citation>
    <scope>NUCLEOTIDE SEQUENCE [LARGE SCALE GENOMIC DNA]</scope>
    <source>
        <strain evidence="1 2">ATCC MYA-3509</strain>
    </source>
</reference>
<name>A0AAW2Z9W4_9EUKA</name>
<dbReference type="AlphaFoldDB" id="A0AAW2Z9W4"/>
<dbReference type="Proteomes" id="UP001431209">
    <property type="component" value="Unassembled WGS sequence"/>
</dbReference>
<accession>A0AAW2Z9W4</accession>
<organism evidence="1 2">
    <name type="scientific">Acrasis kona</name>
    <dbReference type="NCBI Taxonomy" id="1008807"/>
    <lineage>
        <taxon>Eukaryota</taxon>
        <taxon>Discoba</taxon>
        <taxon>Heterolobosea</taxon>
        <taxon>Tetramitia</taxon>
        <taxon>Eutetramitia</taxon>
        <taxon>Acrasidae</taxon>
        <taxon>Acrasis</taxon>
    </lineage>
</organism>
<evidence type="ECO:0000313" key="2">
    <source>
        <dbReference type="Proteomes" id="UP001431209"/>
    </source>
</evidence>
<keyword evidence="2" id="KW-1185">Reference proteome</keyword>
<dbReference type="EMBL" id="JAOPGA020001200">
    <property type="protein sequence ID" value="KAL0486057.1"/>
    <property type="molecule type" value="Genomic_DNA"/>
</dbReference>
<sequence length="169" mass="19235">MYKILGAFSIASATVAYILSRSKLIDAEGMLDRQESEYKDSFAIPFAQKDTKVDVLKLVQAFYTSPLFKLERFIIKIIADVKTSDEQIKKSNFNVGDEVLIWKVVNRTQDEVLLHWSYKGFEGSTWFKVNNGELKFGSGLPIKVGFVSTALHQIYSRLLLFGAKRNLNK</sequence>
<gene>
    <name evidence="1" type="ORF">AKO1_001727</name>
</gene>
<protein>
    <submittedName>
        <fullName evidence="1">Uncharacterized protein</fullName>
    </submittedName>
</protein>